<dbReference type="HAMAP" id="MF_01479">
    <property type="entry name" value="WhiB"/>
    <property type="match status" value="1"/>
</dbReference>
<evidence type="ECO:0000256" key="3">
    <source>
        <dbReference type="ARBA" id="ARBA00022485"/>
    </source>
</evidence>
<dbReference type="GO" id="GO:0005737">
    <property type="term" value="C:cytoplasm"/>
    <property type="evidence" value="ECO:0007669"/>
    <property type="project" value="UniProtKB-SubCell"/>
</dbReference>
<comment type="caution">
    <text evidence="15">The sequence shown here is derived from an EMBL/GenBank/DDBJ whole genome shotgun (WGS) entry which is preliminary data.</text>
</comment>
<gene>
    <name evidence="12" type="primary">whiB</name>
    <name evidence="15" type="ORF">SGA01_26690</name>
</gene>
<keyword evidence="5 12" id="KW-0479">Metal-binding</keyword>
<feature type="region of interest" description="Disordered" evidence="13">
    <location>
        <begin position="1"/>
        <end position="33"/>
    </location>
</feature>
<evidence type="ECO:0000256" key="8">
    <source>
        <dbReference type="ARBA" id="ARBA00023015"/>
    </source>
</evidence>
<keyword evidence="16" id="KW-1185">Reference proteome</keyword>
<comment type="subcellular location">
    <subcellularLocation>
        <location evidence="1 12">Cytoplasm</location>
    </subcellularLocation>
</comment>
<evidence type="ECO:0000256" key="11">
    <source>
        <dbReference type="ARBA" id="ARBA00023163"/>
    </source>
</evidence>
<sequence length="177" mass="18902">MTAPRVIQNGGGRAAAAEAGGVQEGTPPATRDRVKAQVRNAPPFPVLIRRPAGHALGTFRTGLLGQTREWSRTASGAKERAVMSKVSHLPGRAEHQWDWQRAAACRGLGTEVFFHPEGERGKSRAMREETAKAVCDRCPVQARCLQHAVSVGEPYGVWGGRTVNERQASGGTDVAAA</sequence>
<dbReference type="AlphaFoldDB" id="A0A4Y3RI56"/>
<protein>
    <recommendedName>
        <fullName evidence="12">Transcriptional regulator WhiB</fullName>
    </recommendedName>
</protein>
<dbReference type="GO" id="GO:0046872">
    <property type="term" value="F:metal ion binding"/>
    <property type="evidence" value="ECO:0007669"/>
    <property type="project" value="UniProtKB-KW"/>
</dbReference>
<evidence type="ECO:0000256" key="10">
    <source>
        <dbReference type="ARBA" id="ARBA00023157"/>
    </source>
</evidence>
<evidence type="ECO:0000256" key="1">
    <source>
        <dbReference type="ARBA" id="ARBA00004496"/>
    </source>
</evidence>
<dbReference type="EMBL" id="BJMN01000015">
    <property type="protein sequence ID" value="GEB57064.1"/>
    <property type="molecule type" value="Genomic_DNA"/>
</dbReference>
<comment type="cofactor">
    <cofactor evidence="12">
        <name>[4Fe-4S] cluster</name>
        <dbReference type="ChEBI" id="CHEBI:49883"/>
    </cofactor>
    <text evidence="12">Binds 1 [4Fe-4S] cluster per subunit. Following nitrosylation of the [4Fe-4S] cluster binds 1 [4Fe-8(NO)] cluster per subunit.</text>
</comment>
<dbReference type="PROSITE" id="PS51674">
    <property type="entry name" value="4FE4S_WBL"/>
    <property type="match status" value="1"/>
</dbReference>
<keyword evidence="7 12" id="KW-0411">Iron-sulfur</keyword>
<name>A0A4Y3RI56_9ACTN</name>
<dbReference type="GO" id="GO:0045892">
    <property type="term" value="P:negative regulation of DNA-templated transcription"/>
    <property type="evidence" value="ECO:0007669"/>
    <property type="project" value="TreeGrafter"/>
</dbReference>
<evidence type="ECO:0000256" key="5">
    <source>
        <dbReference type="ARBA" id="ARBA00022723"/>
    </source>
</evidence>
<organism evidence="15 16">
    <name type="scientific">Streptomyces gardneri</name>
    <dbReference type="NCBI Taxonomy" id="66892"/>
    <lineage>
        <taxon>Bacteria</taxon>
        <taxon>Bacillati</taxon>
        <taxon>Actinomycetota</taxon>
        <taxon>Actinomycetes</taxon>
        <taxon>Kitasatosporales</taxon>
        <taxon>Streptomycetaceae</taxon>
        <taxon>Streptomyces</taxon>
    </lineage>
</organism>
<evidence type="ECO:0000256" key="13">
    <source>
        <dbReference type="SAM" id="MobiDB-lite"/>
    </source>
</evidence>
<keyword evidence="10 12" id="KW-1015">Disulfide bond</keyword>
<evidence type="ECO:0000256" key="6">
    <source>
        <dbReference type="ARBA" id="ARBA00023004"/>
    </source>
</evidence>
<evidence type="ECO:0000256" key="4">
    <source>
        <dbReference type="ARBA" id="ARBA00022490"/>
    </source>
</evidence>
<evidence type="ECO:0000256" key="9">
    <source>
        <dbReference type="ARBA" id="ARBA00023125"/>
    </source>
</evidence>
<dbReference type="GO" id="GO:0051539">
    <property type="term" value="F:4 iron, 4 sulfur cluster binding"/>
    <property type="evidence" value="ECO:0007669"/>
    <property type="project" value="UniProtKB-UniRule"/>
</dbReference>
<dbReference type="GO" id="GO:0045454">
    <property type="term" value="P:cell redox homeostasis"/>
    <property type="evidence" value="ECO:0007669"/>
    <property type="project" value="TreeGrafter"/>
</dbReference>
<evidence type="ECO:0000259" key="14">
    <source>
        <dbReference type="PROSITE" id="PS51674"/>
    </source>
</evidence>
<dbReference type="PANTHER" id="PTHR38839:SF5">
    <property type="entry name" value="TRANSCRIPTIONAL REGULATOR WHID"/>
    <property type="match status" value="1"/>
</dbReference>
<evidence type="ECO:0000256" key="7">
    <source>
        <dbReference type="ARBA" id="ARBA00023014"/>
    </source>
</evidence>
<proteinExistence type="inferred from homology"/>
<feature type="binding site" evidence="12">
    <location>
        <position position="138"/>
    </location>
    <ligand>
        <name>[4Fe-4S] cluster</name>
        <dbReference type="ChEBI" id="CHEBI:49883"/>
    </ligand>
</feature>
<feature type="domain" description="4Fe-4S Wbl-type" evidence="14">
    <location>
        <begin position="104"/>
        <end position="168"/>
    </location>
</feature>
<comment type="PTM">
    <text evidence="12">The Fe-S cluster can be nitrosylated by nitric oxide (NO).</text>
</comment>
<keyword evidence="4 12" id="KW-0963">Cytoplasm</keyword>
<evidence type="ECO:0000313" key="16">
    <source>
        <dbReference type="Proteomes" id="UP000315226"/>
    </source>
</evidence>
<comment type="similarity">
    <text evidence="2 12">Belongs to the WhiB family.</text>
</comment>
<keyword evidence="3 12" id="KW-0004">4Fe-4S</keyword>
<feature type="binding site" evidence="12">
    <location>
        <position position="105"/>
    </location>
    <ligand>
        <name>[4Fe-4S] cluster</name>
        <dbReference type="ChEBI" id="CHEBI:49883"/>
    </ligand>
</feature>
<reference evidence="15 16" key="1">
    <citation type="submission" date="2019-06" db="EMBL/GenBank/DDBJ databases">
        <title>Whole genome shotgun sequence of Streptomyces gardneri NBRC 12865.</title>
        <authorList>
            <person name="Hosoyama A."/>
            <person name="Uohara A."/>
            <person name="Ohji S."/>
            <person name="Ichikawa N."/>
        </authorList>
    </citation>
    <scope>NUCLEOTIDE SEQUENCE [LARGE SCALE GENOMIC DNA]</scope>
    <source>
        <strain evidence="15 16">NBRC 12865</strain>
    </source>
</reference>
<keyword evidence="6 12" id="KW-0408">Iron</keyword>
<keyword evidence="8 12" id="KW-0805">Transcription regulation</keyword>
<evidence type="ECO:0000256" key="12">
    <source>
        <dbReference type="HAMAP-Rule" id="MF_01479"/>
    </source>
</evidence>
<keyword evidence="11 12" id="KW-0804">Transcription</keyword>
<accession>A0A4Y3RI56</accession>
<dbReference type="InterPro" id="IPR003482">
    <property type="entry name" value="Whib"/>
</dbReference>
<dbReference type="GO" id="GO:0047134">
    <property type="term" value="F:protein-disulfide reductase [NAD(P)H] activity"/>
    <property type="evidence" value="ECO:0007669"/>
    <property type="project" value="TreeGrafter"/>
</dbReference>
<feature type="binding site" evidence="12">
    <location>
        <position position="135"/>
    </location>
    <ligand>
        <name>[4Fe-4S] cluster</name>
        <dbReference type="ChEBI" id="CHEBI:49883"/>
    </ligand>
</feature>
<feature type="binding site" evidence="12">
    <location>
        <position position="144"/>
    </location>
    <ligand>
        <name>[4Fe-4S] cluster</name>
        <dbReference type="ChEBI" id="CHEBI:49883"/>
    </ligand>
</feature>
<dbReference type="GO" id="GO:0003677">
    <property type="term" value="F:DNA binding"/>
    <property type="evidence" value="ECO:0007669"/>
    <property type="project" value="UniProtKB-UniRule"/>
</dbReference>
<dbReference type="Pfam" id="PF02467">
    <property type="entry name" value="Whib"/>
    <property type="match status" value="1"/>
</dbReference>
<comment type="function">
    <text evidence="12">Acts as a transcriptional regulator. Probably redox-responsive. The apo- but not holo-form probably binds DNA.</text>
</comment>
<evidence type="ECO:0000313" key="15">
    <source>
        <dbReference type="EMBL" id="GEB57064.1"/>
    </source>
</evidence>
<dbReference type="Proteomes" id="UP000315226">
    <property type="component" value="Unassembled WGS sequence"/>
</dbReference>
<dbReference type="PANTHER" id="PTHR38839">
    <property type="entry name" value="TRANSCRIPTIONAL REGULATOR WHID-RELATED"/>
    <property type="match status" value="1"/>
</dbReference>
<comment type="PTM">
    <text evidence="12">Upon Fe-S cluster removal intramolecular disulfide bonds are formed.</text>
</comment>
<evidence type="ECO:0000256" key="2">
    <source>
        <dbReference type="ARBA" id="ARBA00006597"/>
    </source>
</evidence>
<dbReference type="GO" id="GO:0035731">
    <property type="term" value="F:dinitrosyl-iron complex binding"/>
    <property type="evidence" value="ECO:0007669"/>
    <property type="project" value="UniProtKB-UniRule"/>
</dbReference>
<dbReference type="InterPro" id="IPR034768">
    <property type="entry name" value="4FE4S_WBL"/>
</dbReference>
<keyword evidence="9 12" id="KW-0238">DNA-binding</keyword>